<evidence type="ECO:0000313" key="2">
    <source>
        <dbReference type="EMBL" id="TXD31399.1"/>
    </source>
</evidence>
<gene>
    <name evidence="2" type="ORF">FRC96_21300</name>
</gene>
<dbReference type="InterPro" id="IPR009030">
    <property type="entry name" value="Growth_fac_rcpt_cys_sf"/>
</dbReference>
<dbReference type="Proteomes" id="UP000321046">
    <property type="component" value="Unassembled WGS sequence"/>
</dbReference>
<protein>
    <submittedName>
        <fullName evidence="2">Uncharacterized protein</fullName>
    </submittedName>
</protein>
<feature type="chain" id="PRO_5022843305" evidence="1">
    <location>
        <begin position="29"/>
        <end position="861"/>
    </location>
</feature>
<keyword evidence="1" id="KW-0732">Signal</keyword>
<feature type="signal peptide" evidence="1">
    <location>
        <begin position="1"/>
        <end position="28"/>
    </location>
</feature>
<dbReference type="EMBL" id="VOSL01000148">
    <property type="protein sequence ID" value="TXD31399.1"/>
    <property type="molecule type" value="Genomic_DNA"/>
</dbReference>
<dbReference type="SUPFAM" id="SSF57184">
    <property type="entry name" value="Growth factor receptor domain"/>
    <property type="match status" value="1"/>
</dbReference>
<proteinExistence type="predicted"/>
<organism evidence="2 3">
    <name type="scientific">Lujinxingia vulgaris</name>
    <dbReference type="NCBI Taxonomy" id="2600176"/>
    <lineage>
        <taxon>Bacteria</taxon>
        <taxon>Deltaproteobacteria</taxon>
        <taxon>Bradymonadales</taxon>
        <taxon>Lujinxingiaceae</taxon>
        <taxon>Lujinxingia</taxon>
    </lineage>
</organism>
<comment type="caution">
    <text evidence="2">The sequence shown here is derived from an EMBL/GenBank/DDBJ whole genome shotgun (WGS) entry which is preliminary data.</text>
</comment>
<dbReference type="PROSITE" id="PS51257">
    <property type="entry name" value="PROKAR_LIPOPROTEIN"/>
    <property type="match status" value="1"/>
</dbReference>
<dbReference type="OrthoDB" id="9816688at2"/>
<evidence type="ECO:0000313" key="3">
    <source>
        <dbReference type="Proteomes" id="UP000321046"/>
    </source>
</evidence>
<evidence type="ECO:0000256" key="1">
    <source>
        <dbReference type="SAM" id="SignalP"/>
    </source>
</evidence>
<sequence length="861" mass="91818">MTLSRFRNSRRSLIALSGAMALSLAACGGGDDEINVTCGEGTVEEDGSCVVAEPTACGEGTVENDEGLCVVVEPTTCGEGTTRADDGSCVPAEDACTAGTVLNIESGRCVPTADVCEEGTLWSEDAQRCAPEARCQPGDIILDGLCFSEAEQLARDADVTLDAEGKVGEESGVMLELVEGERQIVAGTLGAPVLDADGVPVPVKPAISFEGQFGDLVHVSVHDLGLPDAAFRVIGPRGYERFSGNLGQGVNARQLFLTEEGTYTVQIIPGALSGDEERSNAYGGTDWRYVATFEHQGQAEPTALSDDQAYTIDLSQPGQNYFVVDAGVDAEAIELELEHIPENYELIAYFDSQLLESNPQFLLQLAGMEGSIGISLREVFPPAGAHLPMANAIMQDGAIILDWYHRTPGGDEAQVRLNTPISVPAGDSITREVTVKAGEIFAGSFSRGMGGFFGATIATNPGALDMEIRDEADDVIFSREGTSGVDDNDETFPGYFFERAAADTTFTVTLTNPDAENDVENIMWRLRRQQARQLGDMVGGRMRQIAYDQFMPPGYHIFTEFSADFDWIGQLFFNLGGESIEPEVMAQLFNVYDRFLTPTEDVFIGDAYGSNVSLTGLEGDYIFSFTLGNQSSFGNLASLQILLVEALALAPGETLETSYEAQANELVNVTSQSSIGSSALNLTVTNPGGVEIYNGPMNSSLRLLLEEAGTYTFSYALSGEERGWFLSEPTVLSLGTVPMVTLNDIDLPETVALERSANLWAGPNAAFVAVRVDEALPASSYPLIFTSATSGDPAQPVFNGLNVNRANSVDDPYVGYISFYGSVLTGSVLAQPGLYIVEANFNGAFPDTTSGDLTISLGTNL</sequence>
<reference evidence="2 3" key="1">
    <citation type="submission" date="2019-08" db="EMBL/GenBank/DDBJ databases">
        <title>Bradymonadales sp. TMQ2.</title>
        <authorList>
            <person name="Liang Q."/>
        </authorList>
    </citation>
    <scope>NUCLEOTIDE SEQUENCE [LARGE SCALE GENOMIC DNA]</scope>
    <source>
        <strain evidence="2 3">TMQ2</strain>
    </source>
</reference>
<dbReference type="AlphaFoldDB" id="A0A5C6WYW3"/>
<accession>A0A5C6WYW3</accession>
<name>A0A5C6WYW3_9DELT</name>
<dbReference type="RefSeq" id="WP_146977572.1">
    <property type="nucleotide sequence ID" value="NZ_VOSL01000148.1"/>
</dbReference>